<evidence type="ECO:0000313" key="4">
    <source>
        <dbReference type="Proteomes" id="UP000638570"/>
    </source>
</evidence>
<dbReference type="EMBL" id="JAERTZ010000018">
    <property type="protein sequence ID" value="MBL1377378.1"/>
    <property type="molecule type" value="Genomic_DNA"/>
</dbReference>
<protein>
    <submittedName>
        <fullName evidence="3">Membrane integrity-associated transporter subunit PqiC</fullName>
    </submittedName>
</protein>
<gene>
    <name evidence="3" type="ORF">JKV55_08550</name>
</gene>
<feature type="chain" id="PRO_5046109697" evidence="1">
    <location>
        <begin position="26"/>
        <end position="196"/>
    </location>
</feature>
<evidence type="ECO:0000256" key="1">
    <source>
        <dbReference type="SAM" id="SignalP"/>
    </source>
</evidence>
<dbReference type="InterPro" id="IPR005586">
    <property type="entry name" value="ABC_trans_aux"/>
</dbReference>
<keyword evidence="4" id="KW-1185">Reference proteome</keyword>
<name>A0ABS1QR83_9GAMM</name>
<accession>A0ABS1QR83</accession>
<comment type="caution">
    <text evidence="3">The sequence shown here is derived from an EMBL/GenBank/DDBJ whole genome shotgun (WGS) entry which is preliminary data.</text>
</comment>
<feature type="signal peptide" evidence="1">
    <location>
        <begin position="1"/>
        <end position="25"/>
    </location>
</feature>
<dbReference type="Proteomes" id="UP000638570">
    <property type="component" value="Unassembled WGS sequence"/>
</dbReference>
<organism evidence="3 4">
    <name type="scientific">Zobellella iuensis</name>
    <dbReference type="NCBI Taxonomy" id="2803811"/>
    <lineage>
        <taxon>Bacteria</taxon>
        <taxon>Pseudomonadati</taxon>
        <taxon>Pseudomonadota</taxon>
        <taxon>Gammaproteobacteria</taxon>
        <taxon>Aeromonadales</taxon>
        <taxon>Aeromonadaceae</taxon>
        <taxon>Zobellella</taxon>
    </lineage>
</organism>
<feature type="domain" description="ABC-type transport auxiliary lipoprotein component" evidence="2">
    <location>
        <begin position="32"/>
        <end position="189"/>
    </location>
</feature>
<dbReference type="SUPFAM" id="SSF159594">
    <property type="entry name" value="XCC0632-like"/>
    <property type="match status" value="1"/>
</dbReference>
<dbReference type="Pfam" id="PF03886">
    <property type="entry name" value="ABC_trans_aux"/>
    <property type="match status" value="1"/>
</dbReference>
<dbReference type="Gene3D" id="3.40.50.10610">
    <property type="entry name" value="ABC-type transport auxiliary lipoprotein component"/>
    <property type="match status" value="1"/>
</dbReference>
<reference evidence="4" key="1">
    <citation type="submission" date="2021-01" db="EMBL/GenBank/DDBJ databases">
        <title>Genome public.</title>
        <authorList>
            <person name="Liu C."/>
            <person name="Sun Q."/>
        </authorList>
    </citation>
    <scope>NUCLEOTIDE SEQUENCE [LARGE SCALE GENOMIC DNA]</scope>
    <source>
        <strain evidence="4">CGMCC 1.18722</strain>
    </source>
</reference>
<dbReference type="PROSITE" id="PS51257">
    <property type="entry name" value="PROKAR_LIPOPROTEIN"/>
    <property type="match status" value="1"/>
</dbReference>
<evidence type="ECO:0000259" key="2">
    <source>
        <dbReference type="Pfam" id="PF03886"/>
    </source>
</evidence>
<evidence type="ECO:0000313" key="3">
    <source>
        <dbReference type="EMBL" id="MBL1377378.1"/>
    </source>
</evidence>
<keyword evidence="1" id="KW-0732">Signal</keyword>
<sequence length="196" mass="21056">MRMSTRPLPALLLAALLGLAGCAGSQPGGASYLLPSTAPERQFERRLAIQVAPVRLAGHLDSEGIVMQLNDIEVYQARQHLWAEDIAGQLQRVLQERLGRALPRAQVVGRGQPLLEGAPVRDLRVQVSRFQGRFDGVALAEGQWQLLDGNGRLLAQAAFSAEQPLADDGYPALVRALGAAWEQVADQLAAELGEAP</sequence>
<proteinExistence type="predicted"/>